<accession>A0A6S6T283</accession>
<evidence type="ECO:0000256" key="5">
    <source>
        <dbReference type="HAMAP-Rule" id="MF_00149"/>
    </source>
</evidence>
<evidence type="ECO:0000256" key="2">
    <source>
        <dbReference type="ARBA" id="ARBA00021975"/>
    </source>
</evidence>
<dbReference type="InterPro" id="IPR036890">
    <property type="entry name" value="HATPase_C_sf"/>
</dbReference>
<evidence type="ECO:0000256" key="4">
    <source>
        <dbReference type="ARBA" id="ARBA00023204"/>
    </source>
</evidence>
<dbReference type="GO" id="GO:0032300">
    <property type="term" value="C:mismatch repair complex"/>
    <property type="evidence" value="ECO:0007669"/>
    <property type="project" value="InterPro"/>
</dbReference>
<dbReference type="NCBIfam" id="NF000949">
    <property type="entry name" value="PRK00095.1-2"/>
    <property type="match status" value="1"/>
</dbReference>
<proteinExistence type="inferred from homology"/>
<dbReference type="HAMAP" id="MF_00149">
    <property type="entry name" value="DNA_mis_repair"/>
    <property type="match status" value="1"/>
</dbReference>
<sequence length="609" mass="68797">MPIQKLPSHLINQIAAGEVVERPSSALKELMENSLDAGATEIYIDVEQGGVKRIKIRDNGAGIPKEELELALSRHATSKIQNLDDLEHVKSMGFRGEALPSIASISRLNLTSRHKDSDLAWKVEYDNHLNEQELIPASHPQGTTIEITDLFYNIPARRKFLKTERTEYKHLEDVIKKIALSRFDVSIEVRHNDKVTLSLPNNPQQGREKRISKICGPAFVEQAIFLEHEAAGLKLWGWIGLPTFSRSQADLQFFYVNQRVIKDRVVTHAVRQSYQDVLYHGRHPAYVLFLELPPEKVDVNAHPTKHEVRFRESRLVHDFLYRTLHKVIADYRPGNEQNVETNITPPDNTPSEFPQQPPINLPFNFNRPAPSSPMVNEQLSVYNKLSQPAPTNINSAPPTPENISSLPVQTQEQGEIPPLGFALAQLHGIYILSENANGLILVDMHAAHERITYEHLKRSHTQDAIRSQPLLVPLAIAVSEKEANATEEFAETFAELGFSIQQLDKEKIAIRSVPTLLKQVDIEALTRDVLSDLLTHGSSSLISEKINEILSTMACHNSVRANHRLSIHEMNALLRDMENTERSGQCNHGRPTWTELSISELDKLFMRGQ</sequence>
<feature type="domain" description="DNA mismatch repair protein S5" evidence="7">
    <location>
        <begin position="211"/>
        <end position="329"/>
    </location>
</feature>
<evidence type="ECO:0000259" key="6">
    <source>
        <dbReference type="SMART" id="SM00853"/>
    </source>
</evidence>
<dbReference type="SUPFAM" id="SSF54211">
    <property type="entry name" value="Ribosomal protein S5 domain 2-like"/>
    <property type="match status" value="1"/>
</dbReference>
<dbReference type="Gene3D" id="3.30.1370.100">
    <property type="entry name" value="MutL, C-terminal domain, regulatory subdomain"/>
    <property type="match status" value="1"/>
</dbReference>
<dbReference type="InterPro" id="IPR014762">
    <property type="entry name" value="DNA_mismatch_repair_CS"/>
</dbReference>
<evidence type="ECO:0000313" key="8">
    <source>
        <dbReference type="EMBL" id="CAA6817201.1"/>
    </source>
</evidence>
<dbReference type="PANTHER" id="PTHR10073:SF12">
    <property type="entry name" value="DNA MISMATCH REPAIR PROTEIN MLH1"/>
    <property type="match status" value="1"/>
</dbReference>
<dbReference type="InterPro" id="IPR037198">
    <property type="entry name" value="MutL_C_sf"/>
</dbReference>
<dbReference type="InterPro" id="IPR014721">
    <property type="entry name" value="Ribsml_uS5_D2-typ_fold_subgr"/>
</dbReference>
<dbReference type="FunFam" id="3.30.565.10:FF:000003">
    <property type="entry name" value="DNA mismatch repair endonuclease MutL"/>
    <property type="match status" value="1"/>
</dbReference>
<dbReference type="EMBL" id="CACVAY010000082">
    <property type="protein sequence ID" value="CAA6817201.1"/>
    <property type="molecule type" value="Genomic_DNA"/>
</dbReference>
<dbReference type="GO" id="GO:0006298">
    <property type="term" value="P:mismatch repair"/>
    <property type="evidence" value="ECO:0007669"/>
    <property type="project" value="UniProtKB-UniRule"/>
</dbReference>
<dbReference type="GO" id="GO:0016887">
    <property type="term" value="F:ATP hydrolysis activity"/>
    <property type="evidence" value="ECO:0007669"/>
    <property type="project" value="InterPro"/>
</dbReference>
<dbReference type="AlphaFoldDB" id="A0A6S6T283"/>
<dbReference type="InterPro" id="IPR020667">
    <property type="entry name" value="DNA_mismatch_repair_MutL"/>
</dbReference>
<keyword evidence="4 5" id="KW-0234">DNA repair</keyword>
<organism evidence="8">
    <name type="scientific">uncultured Thiotrichaceae bacterium</name>
    <dbReference type="NCBI Taxonomy" id="298394"/>
    <lineage>
        <taxon>Bacteria</taxon>
        <taxon>Pseudomonadati</taxon>
        <taxon>Pseudomonadota</taxon>
        <taxon>Gammaproteobacteria</taxon>
        <taxon>Thiotrichales</taxon>
        <taxon>Thiotrichaceae</taxon>
        <taxon>environmental samples</taxon>
    </lineage>
</organism>
<comment type="function">
    <text evidence="5">This protein is involved in the repair of mismatches in DNA. It is required for dam-dependent methyl-directed DNA mismatch repair. May act as a 'molecular matchmaker', a protein that promotes the formation of a stable complex between two or more DNA-binding proteins in an ATP-dependent manner without itself being part of a final effector complex.</text>
</comment>
<dbReference type="Pfam" id="PF01119">
    <property type="entry name" value="DNA_mis_repair"/>
    <property type="match status" value="1"/>
</dbReference>
<dbReference type="CDD" id="cd03482">
    <property type="entry name" value="MutL_Trans_MutL"/>
    <property type="match status" value="1"/>
</dbReference>
<dbReference type="InterPro" id="IPR014790">
    <property type="entry name" value="MutL_C"/>
</dbReference>
<evidence type="ECO:0000256" key="1">
    <source>
        <dbReference type="ARBA" id="ARBA00006082"/>
    </source>
</evidence>
<feature type="domain" description="MutL C-terminal dimerisation" evidence="6">
    <location>
        <begin position="422"/>
        <end position="565"/>
    </location>
</feature>
<evidence type="ECO:0000256" key="3">
    <source>
        <dbReference type="ARBA" id="ARBA00022763"/>
    </source>
</evidence>
<dbReference type="SMART" id="SM00853">
    <property type="entry name" value="MutL_C"/>
    <property type="match status" value="1"/>
</dbReference>
<dbReference type="InterPro" id="IPR042120">
    <property type="entry name" value="MutL_C_dimsub"/>
</dbReference>
<gene>
    <name evidence="5" type="primary">mutL</name>
    <name evidence="8" type="ORF">HELGO_WM17225</name>
</gene>
<dbReference type="SUPFAM" id="SSF118116">
    <property type="entry name" value="DNA mismatch repair protein MutL"/>
    <property type="match status" value="1"/>
</dbReference>
<dbReference type="CDD" id="cd16926">
    <property type="entry name" value="HATPase_MutL-MLH-PMS-like"/>
    <property type="match status" value="1"/>
</dbReference>
<dbReference type="NCBIfam" id="TIGR00585">
    <property type="entry name" value="mutl"/>
    <property type="match status" value="1"/>
</dbReference>
<dbReference type="InterPro" id="IPR042121">
    <property type="entry name" value="MutL_C_regsub"/>
</dbReference>
<dbReference type="SUPFAM" id="SSF55874">
    <property type="entry name" value="ATPase domain of HSP90 chaperone/DNA topoisomerase II/histidine kinase"/>
    <property type="match status" value="1"/>
</dbReference>
<dbReference type="GO" id="GO:0005524">
    <property type="term" value="F:ATP binding"/>
    <property type="evidence" value="ECO:0007669"/>
    <property type="project" value="InterPro"/>
</dbReference>
<keyword evidence="3 5" id="KW-0227">DNA damage</keyword>
<dbReference type="PROSITE" id="PS00058">
    <property type="entry name" value="DNA_MISMATCH_REPAIR_1"/>
    <property type="match status" value="1"/>
</dbReference>
<dbReference type="InterPro" id="IPR020568">
    <property type="entry name" value="Ribosomal_Su5_D2-typ_SF"/>
</dbReference>
<dbReference type="GO" id="GO:0140664">
    <property type="term" value="F:ATP-dependent DNA damage sensor activity"/>
    <property type="evidence" value="ECO:0007669"/>
    <property type="project" value="InterPro"/>
</dbReference>
<dbReference type="InterPro" id="IPR013507">
    <property type="entry name" value="DNA_mismatch_S5_2-like"/>
</dbReference>
<dbReference type="InterPro" id="IPR038973">
    <property type="entry name" value="MutL/Mlh/Pms-like"/>
</dbReference>
<evidence type="ECO:0000259" key="7">
    <source>
        <dbReference type="SMART" id="SM01340"/>
    </source>
</evidence>
<dbReference type="Gene3D" id="3.30.230.10">
    <property type="match status" value="1"/>
</dbReference>
<dbReference type="InterPro" id="IPR002099">
    <property type="entry name" value="MutL/Mlh/PMS"/>
</dbReference>
<comment type="similarity">
    <text evidence="1 5">Belongs to the DNA mismatch repair MutL/HexB family.</text>
</comment>
<reference evidence="8" key="1">
    <citation type="submission" date="2020-01" db="EMBL/GenBank/DDBJ databases">
        <authorList>
            <person name="Meier V. D."/>
            <person name="Meier V D."/>
        </authorList>
    </citation>
    <scope>NUCLEOTIDE SEQUENCE</scope>
    <source>
        <strain evidence="8">HLG_WM_MAG_07</strain>
    </source>
</reference>
<dbReference type="PANTHER" id="PTHR10073">
    <property type="entry name" value="DNA MISMATCH REPAIR PROTEIN MLH, PMS, MUTL"/>
    <property type="match status" value="1"/>
</dbReference>
<dbReference type="FunFam" id="3.30.230.10:FF:000013">
    <property type="entry name" value="DNA mismatch repair endonuclease MutL"/>
    <property type="match status" value="1"/>
</dbReference>
<dbReference type="Gene3D" id="3.30.1540.20">
    <property type="entry name" value="MutL, C-terminal domain, dimerisation subdomain"/>
    <property type="match status" value="1"/>
</dbReference>
<name>A0A6S6T283_9GAMM</name>
<dbReference type="Pfam" id="PF08676">
    <property type="entry name" value="MutL_C"/>
    <property type="match status" value="1"/>
</dbReference>
<dbReference type="Pfam" id="PF13589">
    <property type="entry name" value="HATPase_c_3"/>
    <property type="match status" value="1"/>
</dbReference>
<dbReference type="SMART" id="SM01340">
    <property type="entry name" value="DNA_mis_repair"/>
    <property type="match status" value="1"/>
</dbReference>
<dbReference type="Gene3D" id="3.30.565.10">
    <property type="entry name" value="Histidine kinase-like ATPase, C-terminal domain"/>
    <property type="match status" value="1"/>
</dbReference>
<protein>
    <recommendedName>
        <fullName evidence="2 5">DNA mismatch repair protein MutL</fullName>
    </recommendedName>
</protein>
<dbReference type="GO" id="GO:0030983">
    <property type="term" value="F:mismatched DNA binding"/>
    <property type="evidence" value="ECO:0007669"/>
    <property type="project" value="InterPro"/>
</dbReference>